<accession>A0A6M2AYA0</accession>
<feature type="DNA-binding region" description="OmpR/PhoB-type" evidence="2">
    <location>
        <begin position="1"/>
        <end position="72"/>
    </location>
</feature>
<dbReference type="GO" id="GO:0003677">
    <property type="term" value="F:DNA binding"/>
    <property type="evidence" value="ECO:0007669"/>
    <property type="project" value="UniProtKB-UniRule"/>
</dbReference>
<protein>
    <submittedName>
        <fullName evidence="4">Winged helix-turn-helix domain-containing protein</fullName>
    </submittedName>
</protein>
<dbReference type="Proteomes" id="UP000476696">
    <property type="component" value="Unassembled WGS sequence"/>
</dbReference>
<evidence type="ECO:0000259" key="3">
    <source>
        <dbReference type="PROSITE" id="PS51755"/>
    </source>
</evidence>
<feature type="domain" description="OmpR/PhoB-type" evidence="3">
    <location>
        <begin position="1"/>
        <end position="72"/>
    </location>
</feature>
<comment type="caution">
    <text evidence="4">The sequence shown here is derived from an EMBL/GenBank/DDBJ whole genome shotgun (WGS) entry which is preliminary data.</text>
</comment>
<keyword evidence="1 2" id="KW-0238">DNA-binding</keyword>
<reference evidence="4 5" key="2">
    <citation type="submission" date="2020-03" db="EMBL/GenBank/DDBJ databases">
        <title>Rahnella aceri sp. nov., isoated from traditional Jeju Makgeolli.</title>
        <authorList>
            <person name="Kim I.S."/>
            <person name="Jeon D."/>
        </authorList>
    </citation>
    <scope>NUCLEOTIDE SEQUENCE [LARGE SCALE GENOMIC DNA]</scope>
    <source>
        <strain evidence="4 5">Lac-M11</strain>
    </source>
</reference>
<sequence length="92" mass="11007">MMRLLIYMLETSGHRIVSNNEIMIQVWENHLVSASSQRLWQVMRELKKKLSLPGLPEEFIMRIESKGYFLKCIDHDSQKLRSFFGWFLIADF</sequence>
<dbReference type="InterPro" id="IPR001867">
    <property type="entry name" value="OmpR/PhoB-type_DNA-bd"/>
</dbReference>
<keyword evidence="5" id="KW-1185">Reference proteome</keyword>
<dbReference type="Pfam" id="PF00486">
    <property type="entry name" value="Trans_reg_C"/>
    <property type="match status" value="1"/>
</dbReference>
<dbReference type="InterPro" id="IPR036388">
    <property type="entry name" value="WH-like_DNA-bd_sf"/>
</dbReference>
<dbReference type="AlphaFoldDB" id="A0A6M2AYA0"/>
<proteinExistence type="predicted"/>
<reference evidence="4 5" key="1">
    <citation type="submission" date="2020-01" db="EMBL/GenBank/DDBJ databases">
        <authorList>
            <person name="Lee S.D."/>
        </authorList>
    </citation>
    <scope>NUCLEOTIDE SEQUENCE [LARGE SCALE GENOMIC DNA]</scope>
    <source>
        <strain evidence="4 5">Lac-M11</strain>
    </source>
</reference>
<organism evidence="4 5">
    <name type="scientific">Rahnella contaminans</name>
    <dbReference type="NCBI Taxonomy" id="2703882"/>
    <lineage>
        <taxon>Bacteria</taxon>
        <taxon>Pseudomonadati</taxon>
        <taxon>Pseudomonadota</taxon>
        <taxon>Gammaproteobacteria</taxon>
        <taxon>Enterobacterales</taxon>
        <taxon>Yersiniaceae</taxon>
        <taxon>Rahnella</taxon>
    </lineage>
</organism>
<dbReference type="InterPro" id="IPR016032">
    <property type="entry name" value="Sig_transdc_resp-reg_C-effctor"/>
</dbReference>
<gene>
    <name evidence="4" type="ORF">GW579_02050</name>
</gene>
<dbReference type="EMBL" id="JAADJS010000001">
    <property type="protein sequence ID" value="NGX85868.1"/>
    <property type="molecule type" value="Genomic_DNA"/>
</dbReference>
<evidence type="ECO:0000313" key="4">
    <source>
        <dbReference type="EMBL" id="NGX85868.1"/>
    </source>
</evidence>
<dbReference type="SUPFAM" id="SSF46894">
    <property type="entry name" value="C-terminal effector domain of the bipartite response regulators"/>
    <property type="match status" value="1"/>
</dbReference>
<dbReference type="PROSITE" id="PS51755">
    <property type="entry name" value="OMPR_PHOB"/>
    <property type="match status" value="1"/>
</dbReference>
<dbReference type="GO" id="GO:0006355">
    <property type="term" value="P:regulation of DNA-templated transcription"/>
    <property type="evidence" value="ECO:0007669"/>
    <property type="project" value="InterPro"/>
</dbReference>
<name>A0A6M2AYA0_9GAMM</name>
<evidence type="ECO:0000256" key="1">
    <source>
        <dbReference type="ARBA" id="ARBA00023125"/>
    </source>
</evidence>
<evidence type="ECO:0000313" key="5">
    <source>
        <dbReference type="Proteomes" id="UP000476696"/>
    </source>
</evidence>
<evidence type="ECO:0000256" key="2">
    <source>
        <dbReference type="PROSITE-ProRule" id="PRU01091"/>
    </source>
</evidence>
<dbReference type="GO" id="GO:0000160">
    <property type="term" value="P:phosphorelay signal transduction system"/>
    <property type="evidence" value="ECO:0007669"/>
    <property type="project" value="InterPro"/>
</dbReference>
<dbReference type="Gene3D" id="1.10.10.10">
    <property type="entry name" value="Winged helix-like DNA-binding domain superfamily/Winged helix DNA-binding domain"/>
    <property type="match status" value="1"/>
</dbReference>